<name>A0ABY9V6V8_9ACTN</name>
<dbReference type="RefSeq" id="WP_311038986.1">
    <property type="nucleotide sequence ID" value="NZ_CP117522.1"/>
</dbReference>
<reference evidence="1 2" key="1">
    <citation type="submission" date="2023-02" db="EMBL/GenBank/DDBJ databases">
        <title>Streptomyces sp. SCA4-21 with antifungal activity against Fusarium oxysporum f. sp. cubense, Streptomyces sp. SCA2-17 with antifungal activity against Fusarium oxysporum f. sp. cubense.</title>
        <authorList>
            <person name="Qi D."/>
        </authorList>
    </citation>
    <scope>NUCLEOTIDE SEQUENCE [LARGE SCALE GENOMIC DNA]</scope>
    <source>
        <strain evidence="1 2">SCA4-21</strain>
    </source>
</reference>
<dbReference type="EMBL" id="CP117522">
    <property type="protein sequence ID" value="WNF00627.1"/>
    <property type="molecule type" value="Genomic_DNA"/>
</dbReference>
<organism evidence="1 2">
    <name type="scientific">Streptomyces luomodiensis</name>
    <dbReference type="NCBI Taxonomy" id="3026192"/>
    <lineage>
        <taxon>Bacteria</taxon>
        <taxon>Bacillati</taxon>
        <taxon>Actinomycetota</taxon>
        <taxon>Actinomycetes</taxon>
        <taxon>Kitasatosporales</taxon>
        <taxon>Streptomycetaceae</taxon>
        <taxon>Streptomyces</taxon>
    </lineage>
</organism>
<accession>A0ABY9V6V8</accession>
<gene>
    <name evidence="1" type="ORF">PS467_37520</name>
</gene>
<dbReference type="Proteomes" id="UP001305606">
    <property type="component" value="Chromosome"/>
</dbReference>
<sequence>MDSELPALVRPYVVAHEPRQQQRPKSVPRVELICAPHGTVVIR</sequence>
<proteinExistence type="predicted"/>
<keyword evidence="2" id="KW-1185">Reference proteome</keyword>
<protein>
    <submittedName>
        <fullName evidence="1">Uncharacterized protein</fullName>
    </submittedName>
</protein>
<evidence type="ECO:0000313" key="2">
    <source>
        <dbReference type="Proteomes" id="UP001305606"/>
    </source>
</evidence>
<evidence type="ECO:0000313" key="1">
    <source>
        <dbReference type="EMBL" id="WNF00627.1"/>
    </source>
</evidence>